<dbReference type="Pfam" id="PF08241">
    <property type="entry name" value="Methyltransf_11"/>
    <property type="match status" value="1"/>
</dbReference>
<sequence>MSDDAAKLFRGGVPDAYEKLMVPLMFQPYADDLVARAVALRPTAVLELAAGTGAVTRGLAAALPPATTIVATDLNPGMLAVAEARGAPRPSGAPHVVWRPADAQALPFDDGSFDLVVCQFGVMFFPDRPAAHRQVHRVLRPGGTVLFSTWDAVETNAVARAVDEAYRQVLPDAPPNVITHVAHGYHDPETIRQDAEAGGLVVDAVATVDLIGAAESPAAAAAALPHGSPLRAELELHGDRVRARIEAIAAELLAQRFGTGPIRTPLRAFVVTAHR</sequence>
<protein>
    <submittedName>
        <fullName evidence="2">Methyltransferase domain-containing protein</fullName>
    </submittedName>
</protein>
<keyword evidence="2" id="KW-0489">Methyltransferase</keyword>
<dbReference type="SUPFAM" id="SSF53335">
    <property type="entry name" value="S-adenosyl-L-methionine-dependent methyltransferases"/>
    <property type="match status" value="1"/>
</dbReference>
<dbReference type="GO" id="GO:0032259">
    <property type="term" value="P:methylation"/>
    <property type="evidence" value="ECO:0007669"/>
    <property type="project" value="UniProtKB-KW"/>
</dbReference>
<dbReference type="PANTHER" id="PTHR43591:SF24">
    <property type="entry name" value="2-METHOXY-6-POLYPRENYL-1,4-BENZOQUINOL METHYLASE, MITOCHONDRIAL"/>
    <property type="match status" value="1"/>
</dbReference>
<feature type="domain" description="Methyltransferase type 11" evidence="1">
    <location>
        <begin position="46"/>
        <end position="147"/>
    </location>
</feature>
<dbReference type="InterPro" id="IPR013216">
    <property type="entry name" value="Methyltransf_11"/>
</dbReference>
<evidence type="ECO:0000313" key="3">
    <source>
        <dbReference type="Proteomes" id="UP000198877"/>
    </source>
</evidence>
<evidence type="ECO:0000259" key="1">
    <source>
        <dbReference type="Pfam" id="PF08241"/>
    </source>
</evidence>
<organism evidence="2 3">
    <name type="scientific">Microbacterium azadirachtae</name>
    <dbReference type="NCBI Taxonomy" id="582680"/>
    <lineage>
        <taxon>Bacteria</taxon>
        <taxon>Bacillati</taxon>
        <taxon>Actinomycetota</taxon>
        <taxon>Actinomycetes</taxon>
        <taxon>Micrococcales</taxon>
        <taxon>Microbacteriaceae</taxon>
        <taxon>Microbacterium</taxon>
    </lineage>
</organism>
<dbReference type="PANTHER" id="PTHR43591">
    <property type="entry name" value="METHYLTRANSFERASE"/>
    <property type="match status" value="1"/>
</dbReference>
<dbReference type="CDD" id="cd02440">
    <property type="entry name" value="AdoMet_MTases"/>
    <property type="match status" value="1"/>
</dbReference>
<dbReference type="EMBL" id="FOYR01000003">
    <property type="protein sequence ID" value="SFR69720.1"/>
    <property type="molecule type" value="Genomic_DNA"/>
</dbReference>
<dbReference type="AlphaFoldDB" id="A0A1I6IU07"/>
<keyword evidence="2" id="KW-0808">Transferase</keyword>
<evidence type="ECO:0000313" key="2">
    <source>
        <dbReference type="EMBL" id="SFR69720.1"/>
    </source>
</evidence>
<proteinExistence type="predicted"/>
<dbReference type="Gene3D" id="3.40.50.150">
    <property type="entry name" value="Vaccinia Virus protein VP39"/>
    <property type="match status" value="1"/>
</dbReference>
<name>A0A1I6IU07_9MICO</name>
<dbReference type="InterPro" id="IPR029063">
    <property type="entry name" value="SAM-dependent_MTases_sf"/>
</dbReference>
<reference evidence="3" key="1">
    <citation type="submission" date="2016-10" db="EMBL/GenBank/DDBJ databases">
        <authorList>
            <person name="Varghese N."/>
            <person name="Submissions S."/>
        </authorList>
    </citation>
    <scope>NUCLEOTIDE SEQUENCE [LARGE SCALE GENOMIC DNA]</scope>
    <source>
        <strain evidence="3">CL127</strain>
    </source>
</reference>
<dbReference type="RefSeq" id="WP_091741063.1">
    <property type="nucleotide sequence ID" value="NZ_FOYR01000003.1"/>
</dbReference>
<accession>A0A1I6IU07</accession>
<dbReference type="Proteomes" id="UP000198877">
    <property type="component" value="Unassembled WGS sequence"/>
</dbReference>
<gene>
    <name evidence="2" type="ORF">SAMN04488591_3057</name>
</gene>
<dbReference type="GO" id="GO:0008757">
    <property type="term" value="F:S-adenosylmethionine-dependent methyltransferase activity"/>
    <property type="evidence" value="ECO:0007669"/>
    <property type="project" value="InterPro"/>
</dbReference>